<dbReference type="Proteomes" id="UP000007798">
    <property type="component" value="Unassembled WGS sequence"/>
</dbReference>
<dbReference type="PANTHER" id="PTHR14695:SF4">
    <property type="entry name" value="PROTEIN NESSUN DORMA"/>
    <property type="match status" value="1"/>
</dbReference>
<evidence type="ECO:0000259" key="6">
    <source>
        <dbReference type="Pfam" id="PF23762"/>
    </source>
</evidence>
<dbReference type="GO" id="GO:0007283">
    <property type="term" value="P:spermatogenesis"/>
    <property type="evidence" value="ECO:0007669"/>
    <property type="project" value="TreeGrafter"/>
</dbReference>
<evidence type="ECO:0000259" key="5">
    <source>
        <dbReference type="Pfam" id="PF13229"/>
    </source>
</evidence>
<keyword evidence="8" id="KW-1185">Reference proteome</keyword>
<dbReference type="AlphaFoldDB" id="B4MTM3"/>
<dbReference type="GO" id="GO:0007112">
    <property type="term" value="P:male meiosis cytokinesis"/>
    <property type="evidence" value="ECO:0007669"/>
    <property type="project" value="TreeGrafter"/>
</dbReference>
<dbReference type="EMBL" id="CH963852">
    <property type="protein sequence ID" value="EDW75462.1"/>
    <property type="molecule type" value="Genomic_DNA"/>
</dbReference>
<dbReference type="GO" id="GO:0005819">
    <property type="term" value="C:spindle"/>
    <property type="evidence" value="ECO:0007669"/>
    <property type="project" value="UniProtKB-SubCell"/>
</dbReference>
<keyword evidence="3" id="KW-0206">Cytoskeleton</keyword>
<evidence type="ECO:0008006" key="9">
    <source>
        <dbReference type="Google" id="ProtNLM"/>
    </source>
</evidence>
<feature type="domain" description="Right handed beta helix" evidence="5">
    <location>
        <begin position="410"/>
        <end position="527"/>
    </location>
</feature>
<proteinExistence type="predicted"/>
<dbReference type="PANTHER" id="PTHR14695">
    <property type="entry name" value="SHC SH2-DOMAIN BINDING PROTEIN 1-RELATED"/>
    <property type="match status" value="1"/>
</dbReference>
<reference evidence="7 8" key="1">
    <citation type="journal article" date="2007" name="Nature">
        <title>Evolution of genes and genomes on the Drosophila phylogeny.</title>
        <authorList>
            <consortium name="Drosophila 12 Genomes Consortium"/>
            <person name="Clark A.G."/>
            <person name="Eisen M.B."/>
            <person name="Smith D.R."/>
            <person name="Bergman C.M."/>
            <person name="Oliver B."/>
            <person name="Markow T.A."/>
            <person name="Kaufman T.C."/>
            <person name="Kellis M."/>
            <person name="Gelbart W."/>
            <person name="Iyer V.N."/>
            <person name="Pollard D.A."/>
            <person name="Sackton T.B."/>
            <person name="Larracuente A.M."/>
            <person name="Singh N.D."/>
            <person name="Abad J.P."/>
            <person name="Abt D.N."/>
            <person name="Adryan B."/>
            <person name="Aguade M."/>
            <person name="Akashi H."/>
            <person name="Anderson W.W."/>
            <person name="Aquadro C.F."/>
            <person name="Ardell D.H."/>
            <person name="Arguello R."/>
            <person name="Artieri C.G."/>
            <person name="Barbash D.A."/>
            <person name="Barker D."/>
            <person name="Barsanti P."/>
            <person name="Batterham P."/>
            <person name="Batzoglou S."/>
            <person name="Begun D."/>
            <person name="Bhutkar A."/>
            <person name="Blanco E."/>
            <person name="Bosak S.A."/>
            <person name="Bradley R.K."/>
            <person name="Brand A.D."/>
            <person name="Brent M.R."/>
            <person name="Brooks A.N."/>
            <person name="Brown R.H."/>
            <person name="Butlin R.K."/>
            <person name="Caggese C."/>
            <person name="Calvi B.R."/>
            <person name="Bernardo de Carvalho A."/>
            <person name="Caspi A."/>
            <person name="Castrezana S."/>
            <person name="Celniker S.E."/>
            <person name="Chang J.L."/>
            <person name="Chapple C."/>
            <person name="Chatterji S."/>
            <person name="Chinwalla A."/>
            <person name="Civetta A."/>
            <person name="Clifton S.W."/>
            <person name="Comeron J.M."/>
            <person name="Costello J.C."/>
            <person name="Coyne J.A."/>
            <person name="Daub J."/>
            <person name="David R.G."/>
            <person name="Delcher A.L."/>
            <person name="Delehaunty K."/>
            <person name="Do C.B."/>
            <person name="Ebling H."/>
            <person name="Edwards K."/>
            <person name="Eickbush T."/>
            <person name="Evans J.D."/>
            <person name="Filipski A."/>
            <person name="Findeiss S."/>
            <person name="Freyhult E."/>
            <person name="Fulton L."/>
            <person name="Fulton R."/>
            <person name="Garcia A.C."/>
            <person name="Gardiner A."/>
            <person name="Garfield D.A."/>
            <person name="Garvin B.E."/>
            <person name="Gibson G."/>
            <person name="Gilbert D."/>
            <person name="Gnerre S."/>
            <person name="Godfrey J."/>
            <person name="Good R."/>
            <person name="Gotea V."/>
            <person name="Gravely B."/>
            <person name="Greenberg A.J."/>
            <person name="Griffiths-Jones S."/>
            <person name="Gross S."/>
            <person name="Guigo R."/>
            <person name="Gustafson E.A."/>
            <person name="Haerty W."/>
            <person name="Hahn M.W."/>
            <person name="Halligan D.L."/>
            <person name="Halpern A.L."/>
            <person name="Halter G.M."/>
            <person name="Han M.V."/>
            <person name="Heger A."/>
            <person name="Hillier L."/>
            <person name="Hinrichs A.S."/>
            <person name="Holmes I."/>
            <person name="Hoskins R.A."/>
            <person name="Hubisz M.J."/>
            <person name="Hultmark D."/>
            <person name="Huntley M.A."/>
            <person name="Jaffe D.B."/>
            <person name="Jagadeeshan S."/>
            <person name="Jeck W.R."/>
            <person name="Johnson J."/>
            <person name="Jones C.D."/>
            <person name="Jordan W.C."/>
            <person name="Karpen G.H."/>
            <person name="Kataoka E."/>
            <person name="Keightley P.D."/>
            <person name="Kheradpour P."/>
            <person name="Kirkness E.F."/>
            <person name="Koerich L.B."/>
            <person name="Kristiansen K."/>
            <person name="Kudrna D."/>
            <person name="Kulathinal R.J."/>
            <person name="Kumar S."/>
            <person name="Kwok R."/>
            <person name="Lander E."/>
            <person name="Langley C.H."/>
            <person name="Lapoint R."/>
            <person name="Lazzaro B.P."/>
            <person name="Lee S.J."/>
            <person name="Levesque L."/>
            <person name="Li R."/>
            <person name="Lin C.F."/>
            <person name="Lin M.F."/>
            <person name="Lindblad-Toh K."/>
            <person name="Llopart A."/>
            <person name="Long M."/>
            <person name="Low L."/>
            <person name="Lozovsky E."/>
            <person name="Lu J."/>
            <person name="Luo M."/>
            <person name="Machado C.A."/>
            <person name="Makalowski W."/>
            <person name="Marzo M."/>
            <person name="Matsuda M."/>
            <person name="Matzkin L."/>
            <person name="McAllister B."/>
            <person name="McBride C.S."/>
            <person name="McKernan B."/>
            <person name="McKernan K."/>
            <person name="Mendez-Lago M."/>
            <person name="Minx P."/>
            <person name="Mollenhauer M.U."/>
            <person name="Montooth K."/>
            <person name="Mount S.M."/>
            <person name="Mu X."/>
            <person name="Myers E."/>
            <person name="Negre B."/>
            <person name="Newfeld S."/>
            <person name="Nielsen R."/>
            <person name="Noor M.A."/>
            <person name="O'Grady P."/>
            <person name="Pachter L."/>
            <person name="Papaceit M."/>
            <person name="Parisi M.J."/>
            <person name="Parisi M."/>
            <person name="Parts L."/>
            <person name="Pedersen J.S."/>
            <person name="Pesole G."/>
            <person name="Phillippy A.M."/>
            <person name="Ponting C.P."/>
            <person name="Pop M."/>
            <person name="Porcelli D."/>
            <person name="Powell J.R."/>
            <person name="Prohaska S."/>
            <person name="Pruitt K."/>
            <person name="Puig M."/>
            <person name="Quesneville H."/>
            <person name="Ram K.R."/>
            <person name="Rand D."/>
            <person name="Rasmussen M.D."/>
            <person name="Reed L.K."/>
            <person name="Reenan R."/>
            <person name="Reily A."/>
            <person name="Remington K.A."/>
            <person name="Rieger T.T."/>
            <person name="Ritchie M.G."/>
            <person name="Robin C."/>
            <person name="Rogers Y.H."/>
            <person name="Rohde C."/>
            <person name="Rozas J."/>
            <person name="Rubenfield M.J."/>
            <person name="Ruiz A."/>
            <person name="Russo S."/>
            <person name="Salzberg S.L."/>
            <person name="Sanchez-Gracia A."/>
            <person name="Saranga D.J."/>
            <person name="Sato H."/>
            <person name="Schaeffer S.W."/>
            <person name="Schatz M.C."/>
            <person name="Schlenke T."/>
            <person name="Schwartz R."/>
            <person name="Segarra C."/>
            <person name="Singh R.S."/>
            <person name="Sirot L."/>
            <person name="Sirota M."/>
            <person name="Sisneros N.B."/>
            <person name="Smith C.D."/>
            <person name="Smith T.F."/>
            <person name="Spieth J."/>
            <person name="Stage D.E."/>
            <person name="Stark A."/>
            <person name="Stephan W."/>
            <person name="Strausberg R.L."/>
            <person name="Strempel S."/>
            <person name="Sturgill D."/>
            <person name="Sutton G."/>
            <person name="Sutton G.G."/>
            <person name="Tao W."/>
            <person name="Teichmann S."/>
            <person name="Tobari Y.N."/>
            <person name="Tomimura Y."/>
            <person name="Tsolas J.M."/>
            <person name="Valente V.L."/>
            <person name="Venter E."/>
            <person name="Venter J.C."/>
            <person name="Vicario S."/>
            <person name="Vieira F.G."/>
            <person name="Vilella A.J."/>
            <person name="Villasante A."/>
            <person name="Walenz B."/>
            <person name="Wang J."/>
            <person name="Wasserman M."/>
            <person name="Watts T."/>
            <person name="Wilson D."/>
            <person name="Wilson R.K."/>
            <person name="Wing R.A."/>
            <person name="Wolfner M.F."/>
            <person name="Wong A."/>
            <person name="Wong G.K."/>
            <person name="Wu C.I."/>
            <person name="Wu G."/>
            <person name="Yamamoto D."/>
            <person name="Yang H.P."/>
            <person name="Yang S.P."/>
            <person name="Yorke J.A."/>
            <person name="Yoshida K."/>
            <person name="Zdobnov E."/>
            <person name="Zhang P."/>
            <person name="Zhang Y."/>
            <person name="Zimin A.V."/>
            <person name="Baldwin J."/>
            <person name="Abdouelleil A."/>
            <person name="Abdulkadir J."/>
            <person name="Abebe A."/>
            <person name="Abera B."/>
            <person name="Abreu J."/>
            <person name="Acer S.C."/>
            <person name="Aftuck L."/>
            <person name="Alexander A."/>
            <person name="An P."/>
            <person name="Anderson E."/>
            <person name="Anderson S."/>
            <person name="Arachi H."/>
            <person name="Azer M."/>
            <person name="Bachantsang P."/>
            <person name="Barry A."/>
            <person name="Bayul T."/>
            <person name="Berlin A."/>
            <person name="Bessette D."/>
            <person name="Bloom T."/>
            <person name="Blye J."/>
            <person name="Boguslavskiy L."/>
            <person name="Bonnet C."/>
            <person name="Boukhgalter B."/>
            <person name="Bourzgui I."/>
            <person name="Brown A."/>
            <person name="Cahill P."/>
            <person name="Channer S."/>
            <person name="Cheshatsang Y."/>
            <person name="Chuda L."/>
            <person name="Citroen M."/>
            <person name="Collymore A."/>
            <person name="Cooke P."/>
            <person name="Costello M."/>
            <person name="D'Aco K."/>
            <person name="Daza R."/>
            <person name="De Haan G."/>
            <person name="DeGray S."/>
            <person name="DeMaso C."/>
            <person name="Dhargay N."/>
            <person name="Dooley K."/>
            <person name="Dooley E."/>
            <person name="Doricent M."/>
            <person name="Dorje P."/>
            <person name="Dorjee K."/>
            <person name="Dupes A."/>
            <person name="Elong R."/>
            <person name="Falk J."/>
            <person name="Farina A."/>
            <person name="Faro S."/>
            <person name="Ferguson D."/>
            <person name="Fisher S."/>
            <person name="Foley C.D."/>
            <person name="Franke A."/>
            <person name="Friedrich D."/>
            <person name="Gadbois L."/>
            <person name="Gearin G."/>
            <person name="Gearin C.R."/>
            <person name="Giannoukos G."/>
            <person name="Goode T."/>
            <person name="Graham J."/>
            <person name="Grandbois E."/>
            <person name="Grewal S."/>
            <person name="Gyaltsen K."/>
            <person name="Hafez N."/>
            <person name="Hagos B."/>
            <person name="Hall J."/>
            <person name="Henson C."/>
            <person name="Hollinger A."/>
            <person name="Honan T."/>
            <person name="Huard M.D."/>
            <person name="Hughes L."/>
            <person name="Hurhula B."/>
            <person name="Husby M.E."/>
            <person name="Kamat A."/>
            <person name="Kanga B."/>
            <person name="Kashin S."/>
            <person name="Khazanovich D."/>
            <person name="Kisner P."/>
            <person name="Lance K."/>
            <person name="Lara M."/>
            <person name="Lee W."/>
            <person name="Lennon N."/>
            <person name="Letendre F."/>
            <person name="LeVine R."/>
            <person name="Lipovsky A."/>
            <person name="Liu X."/>
            <person name="Liu J."/>
            <person name="Liu S."/>
            <person name="Lokyitsang T."/>
            <person name="Lokyitsang Y."/>
            <person name="Lubonja R."/>
            <person name="Lui A."/>
            <person name="MacDonald P."/>
            <person name="Magnisalis V."/>
            <person name="Maru K."/>
            <person name="Matthews C."/>
            <person name="McCusker W."/>
            <person name="McDonough S."/>
            <person name="Mehta T."/>
            <person name="Meldrim J."/>
            <person name="Meneus L."/>
            <person name="Mihai O."/>
            <person name="Mihalev A."/>
            <person name="Mihova T."/>
            <person name="Mittelman R."/>
            <person name="Mlenga V."/>
            <person name="Montmayeur A."/>
            <person name="Mulrain L."/>
            <person name="Navidi A."/>
            <person name="Naylor J."/>
            <person name="Negash T."/>
            <person name="Nguyen T."/>
            <person name="Nguyen N."/>
            <person name="Nicol R."/>
            <person name="Norbu C."/>
            <person name="Norbu N."/>
            <person name="Novod N."/>
            <person name="O'Neill B."/>
            <person name="Osman S."/>
            <person name="Markiewicz E."/>
            <person name="Oyono O.L."/>
            <person name="Patti C."/>
            <person name="Phunkhang P."/>
            <person name="Pierre F."/>
            <person name="Priest M."/>
            <person name="Raghuraman S."/>
            <person name="Rege F."/>
            <person name="Reyes R."/>
            <person name="Rise C."/>
            <person name="Rogov P."/>
            <person name="Ross K."/>
            <person name="Ryan E."/>
            <person name="Settipalli S."/>
            <person name="Shea T."/>
            <person name="Sherpa N."/>
            <person name="Shi L."/>
            <person name="Shih D."/>
            <person name="Sparrow T."/>
            <person name="Spaulding J."/>
            <person name="Stalker J."/>
            <person name="Stange-Thomann N."/>
            <person name="Stavropoulos S."/>
            <person name="Stone C."/>
            <person name="Strader C."/>
            <person name="Tesfaye S."/>
            <person name="Thomson T."/>
            <person name="Thoulutsang Y."/>
            <person name="Thoulutsang D."/>
            <person name="Topham K."/>
            <person name="Topping I."/>
            <person name="Tsamla T."/>
            <person name="Vassiliev H."/>
            <person name="Vo A."/>
            <person name="Wangchuk T."/>
            <person name="Wangdi T."/>
            <person name="Weiand M."/>
            <person name="Wilkinson J."/>
            <person name="Wilson A."/>
            <person name="Yadav S."/>
            <person name="Young G."/>
            <person name="Yu Q."/>
            <person name="Zembek L."/>
            <person name="Zhong D."/>
            <person name="Zimmer A."/>
            <person name="Zwirko Z."/>
            <person name="Jaffe D.B."/>
            <person name="Alvarez P."/>
            <person name="Brockman W."/>
            <person name="Butler J."/>
            <person name="Chin C."/>
            <person name="Gnerre S."/>
            <person name="Grabherr M."/>
            <person name="Kleber M."/>
            <person name="Mauceli E."/>
            <person name="MacCallum I."/>
        </authorList>
    </citation>
    <scope>NUCLEOTIDE SEQUENCE [LARGE SCALE GENOMIC DNA]</scope>
    <source>
        <strain evidence="8">Tucson 14030-0811.24</strain>
    </source>
</reference>
<name>B4MTM3_DROWI</name>
<evidence type="ECO:0000256" key="4">
    <source>
        <dbReference type="SAM" id="MobiDB-lite"/>
    </source>
</evidence>
<dbReference type="OMA" id="FLCESQD"/>
<dbReference type="STRING" id="7260.B4MTM3"/>
<evidence type="ECO:0000313" key="8">
    <source>
        <dbReference type="Proteomes" id="UP000007798"/>
    </source>
</evidence>
<gene>
    <name evidence="7" type="primary">Dwil\GK23804</name>
    <name evidence="7" type="ORF">Dwil_GK23804</name>
</gene>
<dbReference type="InterPro" id="IPR057508">
    <property type="entry name" value="SHCBP-like_N"/>
</dbReference>
<dbReference type="SUPFAM" id="SSF51126">
    <property type="entry name" value="Pectin lyase-like"/>
    <property type="match status" value="1"/>
</dbReference>
<keyword evidence="2" id="KW-0963">Cytoplasm</keyword>
<dbReference type="HOGENOM" id="CLU_022717_1_0_1"/>
<sequence>MEVYTFEKSYLERLKEAEAVLSWDGAVIPASQVRSEWKSFVELQIEPTGWQAIWRIPRVICEDLKLRYPTIVYGYVDQVIFEELKAVFVVTAVQDNDVHLPERNEVHLIELWPTLKQENSALNVDTTAECVDRLRFFYTYVWMPWDKDYDDDRDWVQQHLESRIQLACDLSKNKLSRPLACHVRSLTMEARYIEQRLEYLELDLSDAEAESDDEAVELKDNGSDPSRKVSKTTASGGGDRNVSLNMSTLPVTDLMCLHLRMAIIRSEFEILENTEMRRAYSELKANGLKCNLASGSLLDHVERPALCHLVTVAGPLQQQMDMLLMAKHHLGNQKMDVSMGKSLQDVLTICQKNDSIFLSPGQHTIKFLEHFNDKGCLKGLAKSETIMNCDRNFDQLPVICSSDEDSTLLVIDGDYTFTNLVFNCSRVRRGILLRNGNLCLKGCRLTGDGHSSTQEGIVCLPGANLELKDCLIEDFGVGISMRPQSQAELGSVTIRKTLTGMELLDRSVAMNLQGSKCIFENCCVGIIADGISLPGRMEKELVLKDFNDLKSLNDKNLMGNCNFVKCRKCIRVFNESNQLMAKHLHEILLEEGGEEKENIKMA</sequence>
<feature type="region of interest" description="Disordered" evidence="4">
    <location>
        <begin position="211"/>
        <end position="242"/>
    </location>
</feature>
<comment type="subcellular location">
    <subcellularLocation>
        <location evidence="1">Cytoplasm</location>
        <location evidence="1">Cytoskeleton</location>
        <location evidence="1">Spindle</location>
    </subcellularLocation>
</comment>
<protein>
    <recommendedName>
        <fullName evidence="9">Right handed beta helix domain-containing protein</fullName>
    </recommendedName>
</protein>
<evidence type="ECO:0000256" key="3">
    <source>
        <dbReference type="ARBA" id="ARBA00023212"/>
    </source>
</evidence>
<dbReference type="SMR" id="B4MTM3"/>
<dbReference type="PhylomeDB" id="B4MTM3"/>
<dbReference type="InterPro" id="IPR011050">
    <property type="entry name" value="Pectin_lyase_fold/virulence"/>
</dbReference>
<dbReference type="FunCoup" id="B4MTM3">
    <property type="interactions" value="175"/>
</dbReference>
<feature type="compositionally biased region" description="Basic and acidic residues" evidence="4">
    <location>
        <begin position="216"/>
        <end position="227"/>
    </location>
</feature>
<dbReference type="InParanoid" id="B4MTM3"/>
<dbReference type="InterPro" id="IPR045140">
    <property type="entry name" value="SHCBP1-like"/>
</dbReference>
<dbReference type="OrthoDB" id="5978115at2759"/>
<dbReference type="eggNOG" id="ENOG502QUQ2">
    <property type="taxonomic scope" value="Eukaryota"/>
</dbReference>
<dbReference type="InterPro" id="IPR039448">
    <property type="entry name" value="Beta_helix"/>
</dbReference>
<dbReference type="Pfam" id="PF23762">
    <property type="entry name" value="SHCBP_N"/>
    <property type="match status" value="1"/>
</dbReference>
<evidence type="ECO:0000256" key="1">
    <source>
        <dbReference type="ARBA" id="ARBA00004186"/>
    </source>
</evidence>
<organism evidence="7 8">
    <name type="scientific">Drosophila willistoni</name>
    <name type="common">Fruit fly</name>
    <dbReference type="NCBI Taxonomy" id="7260"/>
    <lineage>
        <taxon>Eukaryota</taxon>
        <taxon>Metazoa</taxon>
        <taxon>Ecdysozoa</taxon>
        <taxon>Arthropoda</taxon>
        <taxon>Hexapoda</taxon>
        <taxon>Insecta</taxon>
        <taxon>Pterygota</taxon>
        <taxon>Neoptera</taxon>
        <taxon>Endopterygota</taxon>
        <taxon>Diptera</taxon>
        <taxon>Brachycera</taxon>
        <taxon>Muscomorpha</taxon>
        <taxon>Ephydroidea</taxon>
        <taxon>Drosophilidae</taxon>
        <taxon>Drosophila</taxon>
        <taxon>Sophophora</taxon>
    </lineage>
</organism>
<feature type="domain" description="SHC SH2" evidence="6">
    <location>
        <begin position="29"/>
        <end position="217"/>
    </location>
</feature>
<evidence type="ECO:0000256" key="2">
    <source>
        <dbReference type="ARBA" id="ARBA00022490"/>
    </source>
</evidence>
<dbReference type="KEGG" id="dwi:6641722"/>
<evidence type="ECO:0000313" key="7">
    <source>
        <dbReference type="EMBL" id="EDW75462.1"/>
    </source>
</evidence>
<accession>B4MTM3</accession>
<dbReference type="Pfam" id="PF13229">
    <property type="entry name" value="Beta_helix"/>
    <property type="match status" value="1"/>
</dbReference>